<organism evidence="1 2">
    <name type="scientific">Raphidocelis subcapitata</name>
    <dbReference type="NCBI Taxonomy" id="307507"/>
    <lineage>
        <taxon>Eukaryota</taxon>
        <taxon>Viridiplantae</taxon>
        <taxon>Chlorophyta</taxon>
        <taxon>core chlorophytes</taxon>
        <taxon>Chlorophyceae</taxon>
        <taxon>CS clade</taxon>
        <taxon>Sphaeropleales</taxon>
        <taxon>Selenastraceae</taxon>
        <taxon>Raphidocelis</taxon>
    </lineage>
</organism>
<keyword evidence="2" id="KW-1185">Reference proteome</keyword>
<comment type="caution">
    <text evidence="1">The sequence shown here is derived from an EMBL/GenBank/DDBJ whole genome shotgun (WGS) entry which is preliminary data.</text>
</comment>
<evidence type="ECO:0000313" key="2">
    <source>
        <dbReference type="Proteomes" id="UP000247498"/>
    </source>
</evidence>
<proteinExistence type="predicted"/>
<dbReference type="AlphaFoldDB" id="A0A2V0P9J8"/>
<dbReference type="InParanoid" id="A0A2V0P9J8"/>
<name>A0A2V0P9J8_9CHLO</name>
<reference evidence="1 2" key="1">
    <citation type="journal article" date="2018" name="Sci. Rep.">
        <title>Raphidocelis subcapitata (=Pseudokirchneriella subcapitata) provides an insight into genome evolution and environmental adaptations in the Sphaeropleales.</title>
        <authorList>
            <person name="Suzuki S."/>
            <person name="Yamaguchi H."/>
            <person name="Nakajima N."/>
            <person name="Kawachi M."/>
        </authorList>
    </citation>
    <scope>NUCLEOTIDE SEQUENCE [LARGE SCALE GENOMIC DNA]</scope>
    <source>
        <strain evidence="1 2">NIES-35</strain>
    </source>
</reference>
<sequence length="240" mass="25119">MPRVKTARLPGGGTLDWVEWPDDPRHVLAFENAFVRIYSARFDAGQACETMFHRHAEDTLYACITSEGPGGAVLNTEALLDPATQLPVGVGPPQRVSFAPGLCFCHLNRSGPNRIHRIQTEAGNKGTLEFIGAEVLARPPAAATAPLAHPAYRQEPVSHPRARAYRLSLPPGAAGTGPVEWGFSGVAVVLAGAPSAPALAAAAGGALRRGAAFWFDGPLTVDVGNGGGGEAAELLVFEWT</sequence>
<evidence type="ECO:0000313" key="1">
    <source>
        <dbReference type="EMBL" id="GBF94530.1"/>
    </source>
</evidence>
<dbReference type="OrthoDB" id="10451858at2759"/>
<dbReference type="EMBL" id="BDRX01000052">
    <property type="protein sequence ID" value="GBF94530.1"/>
    <property type="molecule type" value="Genomic_DNA"/>
</dbReference>
<gene>
    <name evidence="1" type="ORF">Rsub_07064</name>
</gene>
<dbReference type="Proteomes" id="UP000247498">
    <property type="component" value="Unassembled WGS sequence"/>
</dbReference>
<accession>A0A2V0P9J8</accession>
<protein>
    <recommendedName>
        <fullName evidence="3">Quercetin 2,3-dioxygenase C-terminal cupin domain-containing protein</fullName>
    </recommendedName>
</protein>
<evidence type="ECO:0008006" key="3">
    <source>
        <dbReference type="Google" id="ProtNLM"/>
    </source>
</evidence>